<evidence type="ECO:0000256" key="1">
    <source>
        <dbReference type="ARBA" id="ARBA00004141"/>
    </source>
</evidence>
<feature type="transmembrane region" description="Helical" evidence="5">
    <location>
        <begin position="485"/>
        <end position="502"/>
    </location>
</feature>
<feature type="transmembrane region" description="Helical" evidence="5">
    <location>
        <begin position="232"/>
        <end position="250"/>
    </location>
</feature>
<feature type="transmembrane region" description="Helical" evidence="5">
    <location>
        <begin position="342"/>
        <end position="363"/>
    </location>
</feature>
<gene>
    <name evidence="7" type="ORF">D9758_007099</name>
</gene>
<evidence type="ECO:0000256" key="2">
    <source>
        <dbReference type="ARBA" id="ARBA00022692"/>
    </source>
</evidence>
<dbReference type="SUPFAM" id="SSF103473">
    <property type="entry name" value="MFS general substrate transporter"/>
    <property type="match status" value="1"/>
</dbReference>
<accession>A0A8H5GDA1</accession>
<feature type="transmembrane region" description="Helical" evidence="5">
    <location>
        <begin position="204"/>
        <end position="226"/>
    </location>
</feature>
<dbReference type="Pfam" id="PF07690">
    <property type="entry name" value="MFS_1"/>
    <property type="match status" value="1"/>
</dbReference>
<feature type="transmembrane region" description="Helical" evidence="5">
    <location>
        <begin position="375"/>
        <end position="395"/>
    </location>
</feature>
<dbReference type="InterPro" id="IPR011701">
    <property type="entry name" value="MFS"/>
</dbReference>
<dbReference type="Proteomes" id="UP000559256">
    <property type="component" value="Unassembled WGS sequence"/>
</dbReference>
<dbReference type="PROSITE" id="PS50850">
    <property type="entry name" value="MFS"/>
    <property type="match status" value="1"/>
</dbReference>
<feature type="transmembrane region" description="Helical" evidence="5">
    <location>
        <begin position="423"/>
        <end position="441"/>
    </location>
</feature>
<keyword evidence="4 5" id="KW-0472">Membrane</keyword>
<keyword evidence="2 5" id="KW-0812">Transmembrane</keyword>
<comment type="caution">
    <text evidence="7">The sequence shown here is derived from an EMBL/GenBank/DDBJ whole genome shotgun (WGS) entry which is preliminary data.</text>
</comment>
<feature type="transmembrane region" description="Helical" evidence="5">
    <location>
        <begin position="447"/>
        <end position="473"/>
    </location>
</feature>
<evidence type="ECO:0000256" key="3">
    <source>
        <dbReference type="ARBA" id="ARBA00022989"/>
    </source>
</evidence>
<evidence type="ECO:0000259" key="6">
    <source>
        <dbReference type="PROSITE" id="PS50850"/>
    </source>
</evidence>
<dbReference type="OrthoDB" id="2585655at2759"/>
<feature type="transmembrane region" description="Helical" evidence="5">
    <location>
        <begin position="508"/>
        <end position="530"/>
    </location>
</feature>
<name>A0A8H5GDA1_9AGAR</name>
<feature type="domain" description="Major facilitator superfamily (MFS) profile" evidence="6">
    <location>
        <begin position="76"/>
        <end position="533"/>
    </location>
</feature>
<dbReference type="GO" id="GO:0005886">
    <property type="term" value="C:plasma membrane"/>
    <property type="evidence" value="ECO:0007669"/>
    <property type="project" value="TreeGrafter"/>
</dbReference>
<comment type="subcellular location">
    <subcellularLocation>
        <location evidence="1">Membrane</location>
        <topology evidence="1">Multi-pass membrane protein</topology>
    </subcellularLocation>
</comment>
<feature type="transmembrane region" description="Helical" evidence="5">
    <location>
        <begin position="112"/>
        <end position="130"/>
    </location>
</feature>
<dbReference type="GO" id="GO:0022857">
    <property type="term" value="F:transmembrane transporter activity"/>
    <property type="evidence" value="ECO:0007669"/>
    <property type="project" value="InterPro"/>
</dbReference>
<evidence type="ECO:0000313" key="8">
    <source>
        <dbReference type="Proteomes" id="UP000559256"/>
    </source>
</evidence>
<dbReference type="Gene3D" id="1.20.1720.10">
    <property type="entry name" value="Multidrug resistance protein D"/>
    <property type="match status" value="1"/>
</dbReference>
<dbReference type="AlphaFoldDB" id="A0A8H5GDA1"/>
<dbReference type="Gene3D" id="1.20.1250.20">
    <property type="entry name" value="MFS general substrate transporter like domains"/>
    <property type="match status" value="1"/>
</dbReference>
<feature type="transmembrane region" description="Helical" evidence="5">
    <location>
        <begin position="172"/>
        <end position="192"/>
    </location>
</feature>
<evidence type="ECO:0000313" key="7">
    <source>
        <dbReference type="EMBL" id="KAF5362914.1"/>
    </source>
</evidence>
<reference evidence="7 8" key="1">
    <citation type="journal article" date="2020" name="ISME J.">
        <title>Uncovering the hidden diversity of litter-decomposition mechanisms in mushroom-forming fungi.</title>
        <authorList>
            <person name="Floudas D."/>
            <person name="Bentzer J."/>
            <person name="Ahren D."/>
            <person name="Johansson T."/>
            <person name="Persson P."/>
            <person name="Tunlid A."/>
        </authorList>
    </citation>
    <scope>NUCLEOTIDE SEQUENCE [LARGE SCALE GENOMIC DNA]</scope>
    <source>
        <strain evidence="7 8">CBS 291.85</strain>
    </source>
</reference>
<organism evidence="7 8">
    <name type="scientific">Tetrapyrgos nigripes</name>
    <dbReference type="NCBI Taxonomy" id="182062"/>
    <lineage>
        <taxon>Eukaryota</taxon>
        <taxon>Fungi</taxon>
        <taxon>Dikarya</taxon>
        <taxon>Basidiomycota</taxon>
        <taxon>Agaricomycotina</taxon>
        <taxon>Agaricomycetes</taxon>
        <taxon>Agaricomycetidae</taxon>
        <taxon>Agaricales</taxon>
        <taxon>Marasmiineae</taxon>
        <taxon>Marasmiaceae</taxon>
        <taxon>Tetrapyrgos</taxon>
    </lineage>
</organism>
<dbReference type="InterPro" id="IPR036259">
    <property type="entry name" value="MFS_trans_sf"/>
</dbReference>
<keyword evidence="3 5" id="KW-1133">Transmembrane helix</keyword>
<evidence type="ECO:0000256" key="5">
    <source>
        <dbReference type="SAM" id="Phobius"/>
    </source>
</evidence>
<proteinExistence type="predicted"/>
<dbReference type="InterPro" id="IPR020846">
    <property type="entry name" value="MFS_dom"/>
</dbReference>
<dbReference type="PANTHER" id="PTHR23502:SF5">
    <property type="entry name" value="QUINIDINE RESISTANCE PROTEIN 3"/>
    <property type="match status" value="1"/>
</dbReference>
<sequence length="557" mass="60573">MASSLDLAKVESLPELPCRAEIASQDLDTASTLAPDDAATVTVHETDNTVHVAVDIEHMPVADDPRTWSVVRKNFVLFLCTFGSVISGLAQNIQTPAIEDMEAELSATPSQISLSISLFLLCQGVMPLIWSAISEVKGRRAVYISSLSFFTVGSIIVAASKSISLVIGFRCLQAGGSSAVSSIGAATLADIFDSEERGSKIGIYYIGSLLGPSAGALLGGALTTGFGWRGPFYFLAILAGFICLCFLFFFKDTFRRERSHAYQSIVKRRLAYMASHQLALSGETKKPVEVVDQPPNNATPDLEKGVISTTQVAAVGEDIKLSLMDVNPFKPMAAVLLRPENIIMLLASGSLFGFCFMILYTTARTLGTFYEYDALRIGLVLVVFGLGNITGSVVGGRWSDHQLMRLTAANGGKRYPEMRLRSTIPGLVILPFCIVGYAWIIEKRLHIASVCTMLFLCGFFVIFVYTCTLSYIIDANVGRSSTATALLSFFRGMFGFLVTEIADGLGDGWTYTIIASVMIITGLLVMLVMYKGASWRARAEERRTIKQMETVKEIEKH</sequence>
<feature type="transmembrane region" description="Helical" evidence="5">
    <location>
        <begin position="75"/>
        <end position="92"/>
    </location>
</feature>
<feature type="transmembrane region" description="Helical" evidence="5">
    <location>
        <begin position="142"/>
        <end position="160"/>
    </location>
</feature>
<dbReference type="PANTHER" id="PTHR23502">
    <property type="entry name" value="MAJOR FACILITATOR SUPERFAMILY"/>
    <property type="match status" value="1"/>
</dbReference>
<keyword evidence="8" id="KW-1185">Reference proteome</keyword>
<evidence type="ECO:0000256" key="4">
    <source>
        <dbReference type="ARBA" id="ARBA00023136"/>
    </source>
</evidence>
<dbReference type="EMBL" id="JAACJM010000036">
    <property type="protein sequence ID" value="KAF5362914.1"/>
    <property type="molecule type" value="Genomic_DNA"/>
</dbReference>
<protein>
    <recommendedName>
        <fullName evidence="6">Major facilitator superfamily (MFS) profile domain-containing protein</fullName>
    </recommendedName>
</protein>